<keyword evidence="7 8" id="KW-0807">Transducer</keyword>
<keyword evidence="4 8" id="KW-0297">G-protein coupled receptor</keyword>
<dbReference type="PANTHER" id="PTHR24243">
    <property type="entry name" value="G-PROTEIN COUPLED RECEPTOR"/>
    <property type="match status" value="1"/>
</dbReference>
<accession>A0A974HBC7</accession>
<dbReference type="EMBL" id="CM004478">
    <property type="protein sequence ID" value="OCT71704.1"/>
    <property type="molecule type" value="Genomic_DNA"/>
</dbReference>
<reference evidence="13" key="1">
    <citation type="journal article" date="2016" name="Nature">
        <title>Genome evolution in the allotetraploid frog Xenopus laevis.</title>
        <authorList>
            <person name="Session A.M."/>
            <person name="Uno Y."/>
            <person name="Kwon T."/>
            <person name="Chapman J.A."/>
            <person name="Toyoda A."/>
            <person name="Takahashi S."/>
            <person name="Fukui A."/>
            <person name="Hikosaka A."/>
            <person name="Suzuki A."/>
            <person name="Kondo M."/>
            <person name="van Heeringen S.J."/>
            <person name="Quigley I."/>
            <person name="Heinz S."/>
            <person name="Ogino H."/>
            <person name="Ochi H."/>
            <person name="Hellsten U."/>
            <person name="Lyons J.B."/>
            <person name="Simakov O."/>
            <person name="Putnam N."/>
            <person name="Stites J."/>
            <person name="Kuroki Y."/>
            <person name="Tanaka T."/>
            <person name="Michiue T."/>
            <person name="Watanabe M."/>
            <person name="Bogdanovic O."/>
            <person name="Lister R."/>
            <person name="Georgiou G."/>
            <person name="Paranjpe S.S."/>
            <person name="van Kruijsbergen I."/>
            <person name="Shu S."/>
            <person name="Carlson J."/>
            <person name="Kinoshita T."/>
            <person name="Ohta Y."/>
            <person name="Mawaribuchi S."/>
            <person name="Jenkins J."/>
            <person name="Grimwood J."/>
            <person name="Schmutz J."/>
            <person name="Mitros T."/>
            <person name="Mozaffari S.V."/>
            <person name="Suzuki Y."/>
            <person name="Haramoto Y."/>
            <person name="Yamamoto T.S."/>
            <person name="Takagi C."/>
            <person name="Heald R."/>
            <person name="Miller K."/>
            <person name="Haudenschild C."/>
            <person name="Kitzman J."/>
            <person name="Nakayama T."/>
            <person name="Izutsu Y."/>
            <person name="Robert J."/>
            <person name="Fortriede J."/>
            <person name="Burns K."/>
            <person name="Lotay V."/>
            <person name="Karimi K."/>
            <person name="Yasuoka Y."/>
            <person name="Dichmann D.S."/>
            <person name="Flajnik M.F."/>
            <person name="Houston D.W."/>
            <person name="Shendure J."/>
            <person name="DuPasquier L."/>
            <person name="Vize P.D."/>
            <person name="Zorn A.M."/>
            <person name="Ito M."/>
            <person name="Marcotte E.M."/>
            <person name="Wallingford J.B."/>
            <person name="Ito Y."/>
            <person name="Asashima M."/>
            <person name="Ueno N."/>
            <person name="Matsuda Y."/>
            <person name="Veenstra G.J."/>
            <person name="Fujiyama A."/>
            <person name="Harland R.M."/>
            <person name="Taira M."/>
            <person name="Rokhsar D.S."/>
        </authorList>
    </citation>
    <scope>NUCLEOTIDE SEQUENCE [LARGE SCALE GENOMIC DNA]</scope>
    <source>
        <strain evidence="13">J</strain>
    </source>
</reference>
<evidence type="ECO:0000313" key="12">
    <source>
        <dbReference type="EMBL" id="OCT71704.1"/>
    </source>
</evidence>
<dbReference type="InterPro" id="IPR017452">
    <property type="entry name" value="GPCR_Rhodpsn_7TM"/>
</dbReference>
<feature type="region of interest" description="Disordered" evidence="9">
    <location>
        <begin position="282"/>
        <end position="301"/>
    </location>
</feature>
<keyword evidence="3 10" id="KW-1133">Transmembrane helix</keyword>
<evidence type="ECO:0000256" key="6">
    <source>
        <dbReference type="ARBA" id="ARBA00023170"/>
    </source>
</evidence>
<evidence type="ECO:0000256" key="7">
    <source>
        <dbReference type="ARBA" id="ARBA00023224"/>
    </source>
</evidence>
<feature type="domain" description="G-protein coupled receptors family 1 profile" evidence="11">
    <location>
        <begin position="70"/>
        <end position="301"/>
    </location>
</feature>
<feature type="transmembrane region" description="Helical" evidence="10">
    <location>
        <begin position="239"/>
        <end position="260"/>
    </location>
</feature>
<dbReference type="PROSITE" id="PS50262">
    <property type="entry name" value="G_PROTEIN_RECEP_F1_2"/>
    <property type="match status" value="1"/>
</dbReference>
<evidence type="ECO:0000256" key="10">
    <source>
        <dbReference type="SAM" id="Phobius"/>
    </source>
</evidence>
<comment type="subcellular location">
    <subcellularLocation>
        <location evidence="1">Membrane</location>
        <topology evidence="1">Multi-pass membrane protein</topology>
    </subcellularLocation>
</comment>
<dbReference type="Pfam" id="PF00001">
    <property type="entry name" value="7tm_1"/>
    <property type="match status" value="1"/>
</dbReference>
<dbReference type="PANTHER" id="PTHR24243:SF207">
    <property type="entry name" value="PYROKININ-1 RECEPTOR-LIKE"/>
    <property type="match status" value="1"/>
</dbReference>
<evidence type="ECO:0000256" key="9">
    <source>
        <dbReference type="SAM" id="MobiDB-lite"/>
    </source>
</evidence>
<feature type="non-terminal residue" evidence="12">
    <location>
        <position position="301"/>
    </location>
</feature>
<dbReference type="GO" id="GO:0004930">
    <property type="term" value="F:G protein-coupled receptor activity"/>
    <property type="evidence" value="ECO:0007669"/>
    <property type="project" value="UniProtKB-KW"/>
</dbReference>
<name>A0A974HBC7_XENLA</name>
<dbReference type="PROSITE" id="PS00237">
    <property type="entry name" value="G_PROTEIN_RECEP_F1_1"/>
    <property type="match status" value="1"/>
</dbReference>
<keyword evidence="6 8" id="KW-0675">Receptor</keyword>
<dbReference type="Gene3D" id="1.20.1070.10">
    <property type="entry name" value="Rhodopsin 7-helix transmembrane proteins"/>
    <property type="match status" value="1"/>
</dbReference>
<gene>
    <name evidence="12" type="ORF">XELAEV_180346821mg</name>
</gene>
<dbReference type="AlphaFoldDB" id="A0A974HBC7"/>
<dbReference type="PRINTS" id="PR00237">
    <property type="entry name" value="GPCRRHODOPSN"/>
</dbReference>
<protein>
    <recommendedName>
        <fullName evidence="11">G-protein coupled receptors family 1 profile domain-containing protein</fullName>
    </recommendedName>
</protein>
<dbReference type="InterPro" id="IPR000276">
    <property type="entry name" value="GPCR_Rhodpsn"/>
</dbReference>
<dbReference type="SUPFAM" id="SSF81321">
    <property type="entry name" value="Family A G protein-coupled receptor-like"/>
    <property type="match status" value="1"/>
</dbReference>
<feature type="transmembrane region" description="Helical" evidence="10">
    <location>
        <begin position="132"/>
        <end position="151"/>
    </location>
</feature>
<evidence type="ECO:0000256" key="5">
    <source>
        <dbReference type="ARBA" id="ARBA00023136"/>
    </source>
</evidence>
<dbReference type="OMA" id="MCEMTEL"/>
<dbReference type="Proteomes" id="UP000694892">
    <property type="component" value="Chromosome 7L"/>
</dbReference>
<evidence type="ECO:0000256" key="3">
    <source>
        <dbReference type="ARBA" id="ARBA00022989"/>
    </source>
</evidence>
<feature type="transmembrane region" description="Helical" evidence="10">
    <location>
        <begin position="91"/>
        <end position="112"/>
    </location>
</feature>
<feature type="transmembrane region" description="Helical" evidence="10">
    <location>
        <begin position="172"/>
        <end position="194"/>
    </location>
</feature>
<evidence type="ECO:0000256" key="1">
    <source>
        <dbReference type="ARBA" id="ARBA00004141"/>
    </source>
</evidence>
<evidence type="ECO:0000256" key="8">
    <source>
        <dbReference type="RuleBase" id="RU000688"/>
    </source>
</evidence>
<feature type="compositionally biased region" description="Basic and acidic residues" evidence="9">
    <location>
        <begin position="291"/>
        <end position="301"/>
    </location>
</feature>
<proteinExistence type="inferred from homology"/>
<evidence type="ECO:0000256" key="4">
    <source>
        <dbReference type="ARBA" id="ARBA00023040"/>
    </source>
</evidence>
<evidence type="ECO:0000256" key="2">
    <source>
        <dbReference type="ARBA" id="ARBA00022692"/>
    </source>
</evidence>
<keyword evidence="5 10" id="KW-0472">Membrane</keyword>
<feature type="transmembrane region" description="Helical" evidence="10">
    <location>
        <begin position="58"/>
        <end position="79"/>
    </location>
</feature>
<dbReference type="GO" id="GO:0005886">
    <property type="term" value="C:plasma membrane"/>
    <property type="evidence" value="ECO:0007669"/>
    <property type="project" value="TreeGrafter"/>
</dbReference>
<organism evidence="12 13">
    <name type="scientific">Xenopus laevis</name>
    <name type="common">African clawed frog</name>
    <dbReference type="NCBI Taxonomy" id="8355"/>
    <lineage>
        <taxon>Eukaryota</taxon>
        <taxon>Metazoa</taxon>
        <taxon>Chordata</taxon>
        <taxon>Craniata</taxon>
        <taxon>Vertebrata</taxon>
        <taxon>Euteleostomi</taxon>
        <taxon>Amphibia</taxon>
        <taxon>Batrachia</taxon>
        <taxon>Anura</taxon>
        <taxon>Pipoidea</taxon>
        <taxon>Pipidae</taxon>
        <taxon>Xenopodinae</taxon>
        <taxon>Xenopus</taxon>
        <taxon>Xenopus</taxon>
    </lineage>
</organism>
<comment type="similarity">
    <text evidence="8">Belongs to the G-protein coupled receptor 1 family.</text>
</comment>
<evidence type="ECO:0000259" key="11">
    <source>
        <dbReference type="PROSITE" id="PS50262"/>
    </source>
</evidence>
<sequence>MNKSKSPILNDCLKHITLENGSLWNENMTSNASAETMHHLFIGAQRQEPNHVAIPATIFYSLLFFFGIMANGLSILTLMRNGRMKVSAVRFYLLSLAMADILLLITIPVTLYRYFWQYYPWALSDIVCKLYFMIRQVYCATTSWTIIAFTSERYIAICHPMWSITGLRKTRMAYLLAFIWLLSILTTIPVAIVYGESSACILDYTATSQEEAVLDSTVCEMLEPKPYTVYKSIMQTRSILFFVMPLLAIIIFHILIFHHLNLNQRQREKIGLNRTHWHFSSTHMNQPQRHPFSEKKARQLM</sequence>
<evidence type="ECO:0000313" key="13">
    <source>
        <dbReference type="Proteomes" id="UP000694892"/>
    </source>
</evidence>
<keyword evidence="2 8" id="KW-0812">Transmembrane</keyword>